<organism evidence="2 3">
    <name type="scientific">Microbacterium esteraromaticum</name>
    <dbReference type="NCBI Taxonomy" id="57043"/>
    <lineage>
        <taxon>Bacteria</taxon>
        <taxon>Bacillati</taxon>
        <taxon>Actinomycetota</taxon>
        <taxon>Actinomycetes</taxon>
        <taxon>Micrococcales</taxon>
        <taxon>Microbacteriaceae</taxon>
        <taxon>Microbacterium</taxon>
    </lineage>
</organism>
<evidence type="ECO:0000313" key="3">
    <source>
        <dbReference type="Proteomes" id="UP000664385"/>
    </source>
</evidence>
<keyword evidence="1" id="KW-0472">Membrane</keyword>
<gene>
    <name evidence="2" type="ORF">JF543_12110</name>
</gene>
<reference evidence="2" key="1">
    <citation type="submission" date="2020-12" db="EMBL/GenBank/DDBJ databases">
        <title>PHA producing bacteria isolated from mangrove.</title>
        <authorList>
            <person name="Zheng W."/>
            <person name="Yu S."/>
            <person name="Huang Y."/>
        </authorList>
    </citation>
    <scope>NUCLEOTIDE SEQUENCE</scope>
    <source>
        <strain evidence="2">GN8-5</strain>
    </source>
</reference>
<evidence type="ECO:0000256" key="1">
    <source>
        <dbReference type="SAM" id="Phobius"/>
    </source>
</evidence>
<keyword evidence="1" id="KW-1133">Transmembrane helix</keyword>
<dbReference type="EMBL" id="JAEMWU010000002">
    <property type="protein sequence ID" value="MBN8206698.1"/>
    <property type="molecule type" value="Genomic_DNA"/>
</dbReference>
<keyword evidence="1" id="KW-0812">Transmembrane</keyword>
<feature type="transmembrane region" description="Helical" evidence="1">
    <location>
        <begin position="58"/>
        <end position="79"/>
    </location>
</feature>
<dbReference type="AlphaFoldDB" id="A0A939DZ63"/>
<dbReference type="Proteomes" id="UP000664385">
    <property type="component" value="Unassembled WGS sequence"/>
</dbReference>
<dbReference type="RefSeq" id="WP_206824508.1">
    <property type="nucleotide sequence ID" value="NZ_CP118100.1"/>
</dbReference>
<evidence type="ECO:0000313" key="2">
    <source>
        <dbReference type="EMBL" id="MBN8206698.1"/>
    </source>
</evidence>
<protein>
    <submittedName>
        <fullName evidence="2">Uncharacterized protein</fullName>
    </submittedName>
</protein>
<name>A0A939DZ63_9MICO</name>
<accession>A0A939DZ63</accession>
<comment type="caution">
    <text evidence="2">The sequence shown here is derived from an EMBL/GenBank/DDBJ whole genome shotgun (WGS) entry which is preliminary data.</text>
</comment>
<sequence length="328" mass="34504">MSDLRDDERLRSLLRRIDPAQAASDAGPPAFLRALRDRLAAEQAAARSRERRRASRRFGWTLAVASLVVVATVSVSVALGGQRAEAVSPVPLSFTAPAPVPQVVAEATDALSGPAGAENPARRVHTISWAISIDDGELQAAVTPQIVELEWNPDLSGHSLVVEGRVQPGSDGGPGRVSATDTVVSQVTFAPGEFGVPSPEAPPATVAGMTELLTMYGMPERPSAGDLVQSMVTVMDYWTLSDTQHAVLLEMLVSTGGAASLGQSVDRLGRDVAGVQIASTIDGLTDTVLLSSDSGRIVGVETMRTVADETVPAGTVVEYRMWDSQEEQ</sequence>
<proteinExistence type="predicted"/>